<dbReference type="EMBL" id="JAKMXF010000210">
    <property type="protein sequence ID" value="KAI6655137.1"/>
    <property type="molecule type" value="Genomic_DNA"/>
</dbReference>
<dbReference type="PRINTS" id="PR00081">
    <property type="entry name" value="GDHRDH"/>
</dbReference>
<evidence type="ECO:0000256" key="2">
    <source>
        <dbReference type="ARBA" id="ARBA00011881"/>
    </source>
</evidence>
<dbReference type="PRINTS" id="PR00080">
    <property type="entry name" value="SDRFAMILY"/>
</dbReference>
<protein>
    <submittedName>
        <fullName evidence="5">L-xylulose reductase-like</fullName>
    </submittedName>
</protein>
<gene>
    <name evidence="5" type="ORF">LOD99_2426</name>
</gene>
<dbReference type="AlphaFoldDB" id="A0AAV7K1T9"/>
<dbReference type="Pfam" id="PF13561">
    <property type="entry name" value="adh_short_C2"/>
    <property type="match status" value="1"/>
</dbReference>
<reference evidence="5 6" key="1">
    <citation type="journal article" date="2023" name="BMC Biol.">
        <title>The compact genome of the sponge Oopsacas minuta (Hexactinellida) is lacking key metazoan core genes.</title>
        <authorList>
            <person name="Santini S."/>
            <person name="Schenkelaars Q."/>
            <person name="Jourda C."/>
            <person name="Duchesne M."/>
            <person name="Belahbib H."/>
            <person name="Rocher C."/>
            <person name="Selva M."/>
            <person name="Riesgo A."/>
            <person name="Vervoort M."/>
            <person name="Leys S.P."/>
            <person name="Kodjabachian L."/>
            <person name="Le Bivic A."/>
            <person name="Borchiellini C."/>
            <person name="Claverie J.M."/>
            <person name="Renard E."/>
        </authorList>
    </citation>
    <scope>NUCLEOTIDE SEQUENCE [LARGE SCALE GENOMIC DNA]</scope>
    <source>
        <strain evidence="5">SPO-2</strain>
    </source>
</reference>
<evidence type="ECO:0000313" key="5">
    <source>
        <dbReference type="EMBL" id="KAI6655137.1"/>
    </source>
</evidence>
<dbReference type="InterPro" id="IPR020904">
    <property type="entry name" value="Sc_DH/Rdtase_CS"/>
</dbReference>
<evidence type="ECO:0000313" key="6">
    <source>
        <dbReference type="Proteomes" id="UP001165289"/>
    </source>
</evidence>
<dbReference type="InterPro" id="IPR036291">
    <property type="entry name" value="NAD(P)-bd_dom_sf"/>
</dbReference>
<comment type="caution">
    <text evidence="5">The sequence shown here is derived from an EMBL/GenBank/DDBJ whole genome shotgun (WGS) entry which is preliminary data.</text>
</comment>
<dbReference type="Gene3D" id="3.40.50.720">
    <property type="entry name" value="NAD(P)-binding Rossmann-like Domain"/>
    <property type="match status" value="1"/>
</dbReference>
<evidence type="ECO:0000256" key="3">
    <source>
        <dbReference type="ARBA" id="ARBA00022857"/>
    </source>
</evidence>
<evidence type="ECO:0000256" key="1">
    <source>
        <dbReference type="ARBA" id="ARBA00006484"/>
    </source>
</evidence>
<dbReference type="FunFam" id="3.40.50.720:FF:000214">
    <property type="entry name" value="L-xylulose reductase"/>
    <property type="match status" value="1"/>
</dbReference>
<dbReference type="GO" id="GO:0005997">
    <property type="term" value="P:xylulose metabolic process"/>
    <property type="evidence" value="ECO:0007669"/>
    <property type="project" value="TreeGrafter"/>
</dbReference>
<dbReference type="InterPro" id="IPR051737">
    <property type="entry name" value="L-xylulose/Carbonyl_redctase"/>
</dbReference>
<keyword evidence="6" id="KW-1185">Reference proteome</keyword>
<organism evidence="5 6">
    <name type="scientific">Oopsacas minuta</name>
    <dbReference type="NCBI Taxonomy" id="111878"/>
    <lineage>
        <taxon>Eukaryota</taxon>
        <taxon>Metazoa</taxon>
        <taxon>Porifera</taxon>
        <taxon>Hexactinellida</taxon>
        <taxon>Hexasterophora</taxon>
        <taxon>Lyssacinosida</taxon>
        <taxon>Leucopsacidae</taxon>
        <taxon>Oopsacas</taxon>
    </lineage>
</organism>
<dbReference type="PANTHER" id="PTHR44252">
    <property type="entry name" value="D-ERYTHRULOSE REDUCTASE"/>
    <property type="match status" value="1"/>
</dbReference>
<sequence>MDIRFDGKRVLVTGAGKGIGRGTAIMLMQCGAEVIALSRTQSDLDSLAEEHPSIKIIVMDLADIAAVKTEIPKLSPIHLLVNNAAIGEIQPFLEVTEDSFDRVVNVNFKSCLFVAQAVARDMVERGKGGAIVNVSSQASQVALQDHTVYSGTKAALDSMTRTMALELGPKQIRVNAVNPTVVLTKMGKVGWSDPAKAGPMMSKIPQGKFAEVKDVVHAILYLLSDKADMINGSTLAIDGGFLAC</sequence>
<dbReference type="GO" id="GO:0004090">
    <property type="term" value="F:carbonyl reductase (NADPH) activity"/>
    <property type="evidence" value="ECO:0007669"/>
    <property type="project" value="TreeGrafter"/>
</dbReference>
<accession>A0AAV7K1T9</accession>
<dbReference type="PROSITE" id="PS00061">
    <property type="entry name" value="ADH_SHORT"/>
    <property type="match status" value="1"/>
</dbReference>
<dbReference type="PANTHER" id="PTHR44252:SF3">
    <property type="entry name" value="D-ERYTHRULOSE REDUCTASE-RELATED"/>
    <property type="match status" value="1"/>
</dbReference>
<keyword evidence="3" id="KW-0521">NADP</keyword>
<comment type="subunit">
    <text evidence="2">Homotetramer.</text>
</comment>
<dbReference type="SUPFAM" id="SSF51735">
    <property type="entry name" value="NAD(P)-binding Rossmann-fold domains"/>
    <property type="match status" value="1"/>
</dbReference>
<name>A0AAV7K1T9_9METZ</name>
<dbReference type="InterPro" id="IPR002347">
    <property type="entry name" value="SDR_fam"/>
</dbReference>
<dbReference type="GO" id="GO:0006006">
    <property type="term" value="P:glucose metabolic process"/>
    <property type="evidence" value="ECO:0007669"/>
    <property type="project" value="TreeGrafter"/>
</dbReference>
<dbReference type="GO" id="GO:0050038">
    <property type="term" value="F:L-xylulose reductase (NADPH) activity"/>
    <property type="evidence" value="ECO:0007669"/>
    <property type="project" value="TreeGrafter"/>
</dbReference>
<dbReference type="Proteomes" id="UP001165289">
    <property type="component" value="Unassembled WGS sequence"/>
</dbReference>
<keyword evidence="4" id="KW-0560">Oxidoreductase</keyword>
<comment type="similarity">
    <text evidence="1">Belongs to the short-chain dehydrogenases/reductases (SDR) family.</text>
</comment>
<evidence type="ECO:0000256" key="4">
    <source>
        <dbReference type="ARBA" id="ARBA00023002"/>
    </source>
</evidence>
<proteinExistence type="inferred from homology"/>